<keyword evidence="2" id="KW-0472">Membrane</keyword>
<gene>
    <name evidence="4" type="ORF">SCLAV_0020</name>
</gene>
<feature type="region of interest" description="Disordered" evidence="1">
    <location>
        <begin position="1"/>
        <end position="24"/>
    </location>
</feature>
<dbReference type="InterPro" id="IPR052529">
    <property type="entry name" value="Bact_Transport_Assoc"/>
</dbReference>
<feature type="transmembrane region" description="Helical" evidence="2">
    <location>
        <begin position="296"/>
        <end position="320"/>
    </location>
</feature>
<dbReference type="PANTHER" id="PTHR30590">
    <property type="entry name" value="INNER MEMBRANE PROTEIN"/>
    <property type="match status" value="1"/>
</dbReference>
<dbReference type="Proteomes" id="UP000002357">
    <property type="component" value="Chromosome"/>
</dbReference>
<dbReference type="GeneID" id="93733253"/>
<dbReference type="eggNOG" id="COG2311">
    <property type="taxonomic scope" value="Bacteria"/>
</dbReference>
<dbReference type="OrthoDB" id="9807744at2"/>
<proteinExistence type="predicted"/>
<evidence type="ECO:0000313" key="4">
    <source>
        <dbReference type="EMBL" id="EFG05096.1"/>
    </source>
</evidence>
<keyword evidence="2" id="KW-1133">Transmembrane helix</keyword>
<feature type="transmembrane region" description="Helical" evidence="2">
    <location>
        <begin position="266"/>
        <end position="284"/>
    </location>
</feature>
<feature type="transmembrane region" description="Helical" evidence="2">
    <location>
        <begin position="77"/>
        <end position="97"/>
    </location>
</feature>
<name>E2Q5T6_STRCL</name>
<keyword evidence="5" id="KW-1185">Reference proteome</keyword>
<feature type="transmembrane region" description="Helical" evidence="2">
    <location>
        <begin position="165"/>
        <end position="185"/>
    </location>
</feature>
<dbReference type="KEGG" id="sclf:BB341_27615"/>
<feature type="transmembrane region" description="Helical" evidence="2">
    <location>
        <begin position="140"/>
        <end position="158"/>
    </location>
</feature>
<dbReference type="PANTHER" id="PTHR30590:SF2">
    <property type="entry name" value="INNER MEMBRANE PROTEIN"/>
    <property type="match status" value="1"/>
</dbReference>
<organism evidence="4 5">
    <name type="scientific">Streptomyces clavuligerus</name>
    <dbReference type="NCBI Taxonomy" id="1901"/>
    <lineage>
        <taxon>Bacteria</taxon>
        <taxon>Bacillati</taxon>
        <taxon>Actinomycetota</taxon>
        <taxon>Actinomycetes</taxon>
        <taxon>Kitasatosporales</taxon>
        <taxon>Streptomycetaceae</taxon>
        <taxon>Streptomyces</taxon>
    </lineage>
</organism>
<dbReference type="InterPro" id="IPR007349">
    <property type="entry name" value="DUF418"/>
</dbReference>
<sequence length="421" mass="44917">MTDTAKARSAAEGPEEPGTTETAPREIRRIADVDALRGFALLGILLVNLTVTSTAYIGGGGLTDPAFDGPLHDAWRYLIAVLLETKFYLLFSFLFGYSFTLQMRSAERAGARIAPRVLRRCAALLAIGAVHAVALYTGDILITYSVLGLLLLACRNLRPRTAVRVAVTIFAVLASLYLALSWTVWAGHLDIDVEADPAEARATLEALRGDVGSVLGENLSEQPIAALFILFVQGPPAFAAFLLGLAAGKLGILARAADHLALLRRLQWAGFTVGLGGALVYAYAIKQGTGMETVGLALAVDMVTAPLLTAAYAATVLRLLSGARGERISGALAPAGRMALTNYLSQSLVMALLFTGYGLGLVGRVAPFLVTVVGLTLFAVQLVLSRWWMSGHAYGPVEWVLRAVTNARRPRWRSRRERASG</sequence>
<feature type="transmembrane region" description="Helical" evidence="2">
    <location>
        <begin position="224"/>
        <end position="245"/>
    </location>
</feature>
<evidence type="ECO:0000313" key="5">
    <source>
        <dbReference type="Proteomes" id="UP000002357"/>
    </source>
</evidence>
<accession>E2Q5T6</accession>
<reference evidence="4 5" key="1">
    <citation type="journal article" date="2010" name="Genome Biol. Evol.">
        <title>The sequence of a 1.8-mb bacterial linear plasmid reveals a rich evolutionary reservoir of secondary metabolic pathways.</title>
        <authorList>
            <person name="Medema M.H."/>
            <person name="Trefzer A."/>
            <person name="Kovalchuk A."/>
            <person name="van den Berg M."/>
            <person name="Mueller U."/>
            <person name="Heijne W."/>
            <person name="Wu L."/>
            <person name="Alam M.T."/>
            <person name="Ronning C.M."/>
            <person name="Nierman W.C."/>
            <person name="Bovenberg R.A.L."/>
            <person name="Breitling R."/>
            <person name="Takano E."/>
        </authorList>
    </citation>
    <scope>NUCLEOTIDE SEQUENCE [LARGE SCALE GENOMIC DNA]</scope>
    <source>
        <strain evidence="5">ATCC 27064 / DSM 738 / JCM 4710 / NBRC 13307 / NCIMB 12785 / NRRL 3585 / VKM Ac-602</strain>
    </source>
</reference>
<feature type="compositionally biased region" description="Low complexity" evidence="1">
    <location>
        <begin position="10"/>
        <end position="22"/>
    </location>
</feature>
<feature type="transmembrane region" description="Helical" evidence="2">
    <location>
        <begin position="365"/>
        <end position="384"/>
    </location>
</feature>
<dbReference type="RefSeq" id="WP_003959192.1">
    <property type="nucleotide sequence ID" value="NZ_CM000913.1"/>
</dbReference>
<feature type="transmembrane region" description="Helical" evidence="2">
    <location>
        <begin position="35"/>
        <end position="57"/>
    </location>
</feature>
<dbReference type="EMBL" id="CM000913">
    <property type="protein sequence ID" value="EFG05096.1"/>
    <property type="molecule type" value="Genomic_DNA"/>
</dbReference>
<evidence type="ECO:0000256" key="1">
    <source>
        <dbReference type="SAM" id="MobiDB-lite"/>
    </source>
</evidence>
<dbReference type="AlphaFoldDB" id="E2Q5T6"/>
<feature type="transmembrane region" description="Helical" evidence="2">
    <location>
        <begin position="340"/>
        <end position="359"/>
    </location>
</feature>
<evidence type="ECO:0000256" key="2">
    <source>
        <dbReference type="SAM" id="Phobius"/>
    </source>
</evidence>
<dbReference type="STRING" id="1901.BB341_27615"/>
<protein>
    <submittedName>
        <fullName evidence="4">Predicted membrane protein</fullName>
    </submittedName>
</protein>
<keyword evidence="2" id="KW-0812">Transmembrane</keyword>
<dbReference type="Pfam" id="PF04235">
    <property type="entry name" value="DUF418"/>
    <property type="match status" value="1"/>
</dbReference>
<evidence type="ECO:0000259" key="3">
    <source>
        <dbReference type="Pfam" id="PF04235"/>
    </source>
</evidence>
<feature type="domain" description="DUF418" evidence="3">
    <location>
        <begin position="247"/>
        <end position="406"/>
    </location>
</feature>
<feature type="transmembrane region" description="Helical" evidence="2">
    <location>
        <begin position="117"/>
        <end position="134"/>
    </location>
</feature>